<protein>
    <submittedName>
        <fullName evidence="2">Uncharacterized protein</fullName>
    </submittedName>
</protein>
<organism evidence="2 3">
    <name type="scientific">Adhaeribacter pallidiroseus</name>
    <dbReference type="NCBI Taxonomy" id="2072847"/>
    <lineage>
        <taxon>Bacteria</taxon>
        <taxon>Pseudomonadati</taxon>
        <taxon>Bacteroidota</taxon>
        <taxon>Cytophagia</taxon>
        <taxon>Cytophagales</taxon>
        <taxon>Hymenobacteraceae</taxon>
        <taxon>Adhaeribacter</taxon>
    </lineage>
</organism>
<dbReference type="Proteomes" id="UP000253919">
    <property type="component" value="Unassembled WGS sequence"/>
</dbReference>
<proteinExistence type="predicted"/>
<evidence type="ECO:0000313" key="3">
    <source>
        <dbReference type="Proteomes" id="UP000253919"/>
    </source>
</evidence>
<feature type="region of interest" description="Disordered" evidence="1">
    <location>
        <begin position="55"/>
        <end position="79"/>
    </location>
</feature>
<evidence type="ECO:0000256" key="1">
    <source>
        <dbReference type="SAM" id="MobiDB-lite"/>
    </source>
</evidence>
<reference evidence="2 3" key="1">
    <citation type="submission" date="2018-04" db="EMBL/GenBank/DDBJ databases">
        <title>Adhaeribacter sp. HMF7616 genome sequencing and assembly.</title>
        <authorList>
            <person name="Kang H."/>
            <person name="Kang J."/>
            <person name="Cha I."/>
            <person name="Kim H."/>
            <person name="Joh K."/>
        </authorList>
    </citation>
    <scope>NUCLEOTIDE SEQUENCE [LARGE SCALE GENOMIC DNA]</scope>
    <source>
        <strain evidence="2 3">HMF7616</strain>
    </source>
</reference>
<keyword evidence="3" id="KW-1185">Reference proteome</keyword>
<sequence>MAITRLKRKDRKNKARANNRQRIIKQLLATPVIKNVDVEALKAQFNNAAPAITSAPVAAPAPEATTTPEATTVSETAAE</sequence>
<gene>
    <name evidence="2" type="ORF">AHMF7616_01195</name>
</gene>
<accession>A0A369QCH8</accession>
<comment type="caution">
    <text evidence="2">The sequence shown here is derived from an EMBL/GenBank/DDBJ whole genome shotgun (WGS) entry which is preliminary data.</text>
</comment>
<dbReference type="EMBL" id="QASA01000001">
    <property type="protein sequence ID" value="RDC62601.1"/>
    <property type="molecule type" value="Genomic_DNA"/>
</dbReference>
<evidence type="ECO:0000313" key="2">
    <source>
        <dbReference type="EMBL" id="RDC62601.1"/>
    </source>
</evidence>
<name>A0A369QCH8_9BACT</name>
<dbReference type="RefSeq" id="WP_115372019.1">
    <property type="nucleotide sequence ID" value="NZ_QASA01000001.1"/>
</dbReference>
<dbReference type="AlphaFoldDB" id="A0A369QCH8"/>